<dbReference type="PROSITE" id="PS00624">
    <property type="entry name" value="GMC_OXRED_2"/>
    <property type="match status" value="1"/>
</dbReference>
<dbReference type="RefSeq" id="WP_126840728.1">
    <property type="nucleotide sequence ID" value="NZ_PIQH01000001.1"/>
</dbReference>
<comment type="cofactor">
    <cofactor evidence="1 5">
        <name>FAD</name>
        <dbReference type="ChEBI" id="CHEBI:57692"/>
    </cofactor>
</comment>
<dbReference type="SUPFAM" id="SSF54373">
    <property type="entry name" value="FAD-linked reductases, C-terminal domain"/>
    <property type="match status" value="1"/>
</dbReference>
<dbReference type="Gene3D" id="3.30.560.10">
    <property type="entry name" value="Glucose Oxidase, domain 3"/>
    <property type="match status" value="1"/>
</dbReference>
<proteinExistence type="inferred from homology"/>
<accession>A0A432ZUD9</accession>
<feature type="domain" description="Glucose-methanol-choline oxidoreductase N-terminal" evidence="8">
    <location>
        <begin position="260"/>
        <end position="274"/>
    </location>
</feature>
<evidence type="ECO:0000256" key="2">
    <source>
        <dbReference type="ARBA" id="ARBA00010790"/>
    </source>
</evidence>
<evidence type="ECO:0000256" key="1">
    <source>
        <dbReference type="ARBA" id="ARBA00001974"/>
    </source>
</evidence>
<gene>
    <name evidence="9" type="ORF">CWI84_01095</name>
</gene>
<dbReference type="InterPro" id="IPR007867">
    <property type="entry name" value="GMC_OxRtase_C"/>
</dbReference>
<protein>
    <submittedName>
        <fullName evidence="9">Choline dehydrogenase</fullName>
    </submittedName>
</protein>
<evidence type="ECO:0000256" key="5">
    <source>
        <dbReference type="PIRSR" id="PIRSR000137-2"/>
    </source>
</evidence>
<dbReference type="Pfam" id="PF00732">
    <property type="entry name" value="GMC_oxred_N"/>
    <property type="match status" value="1"/>
</dbReference>
<comment type="similarity">
    <text evidence="2 6">Belongs to the GMC oxidoreductase family.</text>
</comment>
<dbReference type="Gene3D" id="3.50.50.60">
    <property type="entry name" value="FAD/NAD(P)-binding domain"/>
    <property type="match status" value="1"/>
</dbReference>
<dbReference type="InterPro" id="IPR000172">
    <property type="entry name" value="GMC_OxRdtase_N"/>
</dbReference>
<sequence>MSNQYQRYHYDYVIVGAGSAGSVLANRLSADCSKRVLLLEAGGSDGGLFSSMPAGFARFMHSAKHNWLFRSLPTTDSTVSKGHYTPRGKMLGGSSAMNAMIYTRGAPSDYDQWAQQGCEQWGYQQLLPYFIRSEGNQHIHDAYHGNDGPLKVSRQQPFYPVSQQFLAACAEAGIAPNPDFNGAQLAGSGAFQFTINNGQRCSAYKAYVKPIRKRENLSILKECLVERVVFSGKRATGVCFQRAGQRFIAAAEKAVILSAGTFQSPAILERSGIGSSKRLHRLGIECLVDNPNVGENLQEHVDICLHYRNAAKDGLTLTPWGLLKLTPALLQYLTRRSGQLAHSLAETGAFLRSSDSVETPDIQLHLLPVMFNDSGYDWWPTLQHGFTCHVCLLRPQSRGCSHIDSNRASAKPRIDYQFLQTAQDRQRLAQGVRQAHSIISQPALAKHNGGALWDIDALTDAQLFEGLRARAGLIYHPVGTCKMGVDDSAVVDPSLRVKGTEKLYVVDASIMPTIISGNTNAPTIAIAEKGADIITADAH</sequence>
<evidence type="ECO:0000313" key="10">
    <source>
        <dbReference type="Proteomes" id="UP000287996"/>
    </source>
</evidence>
<dbReference type="GO" id="GO:0050660">
    <property type="term" value="F:flavin adenine dinucleotide binding"/>
    <property type="evidence" value="ECO:0007669"/>
    <property type="project" value="InterPro"/>
</dbReference>
<evidence type="ECO:0000256" key="3">
    <source>
        <dbReference type="ARBA" id="ARBA00022630"/>
    </source>
</evidence>
<keyword evidence="4 5" id="KW-0274">FAD</keyword>
<keyword evidence="10" id="KW-1185">Reference proteome</keyword>
<evidence type="ECO:0000256" key="6">
    <source>
        <dbReference type="RuleBase" id="RU003968"/>
    </source>
</evidence>
<dbReference type="SUPFAM" id="SSF51905">
    <property type="entry name" value="FAD/NAD(P)-binding domain"/>
    <property type="match status" value="1"/>
</dbReference>
<dbReference type="Proteomes" id="UP000287996">
    <property type="component" value="Unassembled WGS sequence"/>
</dbReference>
<feature type="binding site" evidence="5">
    <location>
        <position position="225"/>
    </location>
    <ligand>
        <name>FAD</name>
        <dbReference type="ChEBI" id="CHEBI:57692"/>
    </ligand>
</feature>
<feature type="domain" description="Glucose-methanol-choline oxidoreductase N-terminal" evidence="7">
    <location>
        <begin position="88"/>
        <end position="111"/>
    </location>
</feature>
<name>A0A432ZUD9_9GAMM</name>
<dbReference type="EMBL" id="PIQH01000001">
    <property type="protein sequence ID" value="RUO81564.1"/>
    <property type="molecule type" value="Genomic_DNA"/>
</dbReference>
<reference evidence="9 10" key="1">
    <citation type="journal article" date="2011" name="Front. Microbiol.">
        <title>Genomic signatures of strain selection and enhancement in Bacillus atrophaeus var. globigii, a historical biowarfare simulant.</title>
        <authorList>
            <person name="Gibbons H.S."/>
            <person name="Broomall S.M."/>
            <person name="McNew L.A."/>
            <person name="Daligault H."/>
            <person name="Chapman C."/>
            <person name="Bruce D."/>
            <person name="Karavis M."/>
            <person name="Krepps M."/>
            <person name="McGregor P.A."/>
            <person name="Hong C."/>
            <person name="Park K.H."/>
            <person name="Akmal A."/>
            <person name="Feldman A."/>
            <person name="Lin J.S."/>
            <person name="Chang W.E."/>
            <person name="Higgs B.W."/>
            <person name="Demirev P."/>
            <person name="Lindquist J."/>
            <person name="Liem A."/>
            <person name="Fochler E."/>
            <person name="Read T.D."/>
            <person name="Tapia R."/>
            <person name="Johnson S."/>
            <person name="Bishop-Lilly K.A."/>
            <person name="Detter C."/>
            <person name="Han C."/>
            <person name="Sozhamannan S."/>
            <person name="Rosenzweig C.N."/>
            <person name="Skowronski E.W."/>
        </authorList>
    </citation>
    <scope>NUCLEOTIDE SEQUENCE [LARGE SCALE GENOMIC DNA]</scope>
    <source>
        <strain evidence="9 10">CC-PW-9</strain>
    </source>
</reference>
<dbReference type="OrthoDB" id="9785276at2"/>
<dbReference type="GO" id="GO:0016614">
    <property type="term" value="F:oxidoreductase activity, acting on CH-OH group of donors"/>
    <property type="evidence" value="ECO:0007669"/>
    <property type="project" value="InterPro"/>
</dbReference>
<organism evidence="9 10">
    <name type="scientific">Idiomarina tyrosinivorans</name>
    <dbReference type="NCBI Taxonomy" id="1445662"/>
    <lineage>
        <taxon>Bacteria</taxon>
        <taxon>Pseudomonadati</taxon>
        <taxon>Pseudomonadota</taxon>
        <taxon>Gammaproteobacteria</taxon>
        <taxon>Alteromonadales</taxon>
        <taxon>Idiomarinaceae</taxon>
        <taxon>Idiomarina</taxon>
    </lineage>
</organism>
<dbReference type="PROSITE" id="PS00623">
    <property type="entry name" value="GMC_OXRED_1"/>
    <property type="match status" value="1"/>
</dbReference>
<dbReference type="InterPro" id="IPR012132">
    <property type="entry name" value="GMC_OxRdtase"/>
</dbReference>
<dbReference type="InterPro" id="IPR036188">
    <property type="entry name" value="FAD/NAD-bd_sf"/>
</dbReference>
<dbReference type="PANTHER" id="PTHR11552">
    <property type="entry name" value="GLUCOSE-METHANOL-CHOLINE GMC OXIDOREDUCTASE"/>
    <property type="match status" value="1"/>
</dbReference>
<evidence type="ECO:0000313" key="9">
    <source>
        <dbReference type="EMBL" id="RUO81564.1"/>
    </source>
</evidence>
<evidence type="ECO:0000256" key="4">
    <source>
        <dbReference type="ARBA" id="ARBA00022827"/>
    </source>
</evidence>
<evidence type="ECO:0000259" key="8">
    <source>
        <dbReference type="PROSITE" id="PS00624"/>
    </source>
</evidence>
<evidence type="ECO:0000259" key="7">
    <source>
        <dbReference type="PROSITE" id="PS00623"/>
    </source>
</evidence>
<dbReference type="AlphaFoldDB" id="A0A432ZUD9"/>
<keyword evidence="3 6" id="KW-0285">Flavoprotein</keyword>
<dbReference type="PANTHER" id="PTHR11552:SF147">
    <property type="entry name" value="CHOLINE DEHYDROGENASE, MITOCHONDRIAL"/>
    <property type="match status" value="1"/>
</dbReference>
<comment type="caution">
    <text evidence="9">The sequence shown here is derived from an EMBL/GenBank/DDBJ whole genome shotgun (WGS) entry which is preliminary data.</text>
</comment>
<dbReference type="PIRSF" id="PIRSF000137">
    <property type="entry name" value="Alcohol_oxidase"/>
    <property type="match status" value="1"/>
</dbReference>
<dbReference type="Pfam" id="PF05199">
    <property type="entry name" value="GMC_oxred_C"/>
    <property type="match status" value="1"/>
</dbReference>